<proteinExistence type="predicted"/>
<evidence type="ECO:0000313" key="2">
    <source>
        <dbReference type="EMBL" id="XDI35057.1"/>
    </source>
</evidence>
<feature type="transmembrane region" description="Helical" evidence="1">
    <location>
        <begin position="297"/>
        <end position="318"/>
    </location>
</feature>
<protein>
    <recommendedName>
        <fullName evidence="3">Type II secretion system protein GspF domain-containing protein</fullName>
    </recommendedName>
</protein>
<organism evidence="2">
    <name type="scientific">Alkalihalophilus sp. As8PL</name>
    <dbReference type="NCBI Taxonomy" id="3237103"/>
    <lineage>
        <taxon>Bacteria</taxon>
        <taxon>Bacillati</taxon>
        <taxon>Bacillota</taxon>
        <taxon>Bacilli</taxon>
        <taxon>Bacillales</taxon>
        <taxon>Bacillaceae</taxon>
        <taxon>Alkalihalophilus</taxon>
    </lineage>
</organism>
<sequence>MVGPLLEVTMKLIGYTAFFYGLWGIASLMGFNKAIQKASRNQKRLRAARKLAKLNEDGEKTKKSSTYTHLERLLSSIKSQKNIGIVEVVNFIIISLLLFITSFSVIYTMLGSIEIAVMVSVSVGLAPYFYARFKLASIRNKTSYAFMNVVTTFLQIYQSSQKDLYYTFYQSVKDVEDPYMQPLMMRLLSAIQKDRSEVEFKKSIEVFMYSVNTVFAKRFGKLIINGHLRNADISQSLKSLHDDIKKRKQDMEREKTFNLEAVLVGYMPLILLPYVVYLGYQTAGVRDFWYYFNNERTLFMFVICLIGTIFSLFLATLLRKPKADM</sequence>
<evidence type="ECO:0000256" key="1">
    <source>
        <dbReference type="SAM" id="Phobius"/>
    </source>
</evidence>
<reference evidence="2" key="1">
    <citation type="submission" date="2024-07" db="EMBL/GenBank/DDBJ databases">
        <title>Identification and characteristics of an arsenic-resistant bacterial isolate, which belongs to a novel species.</title>
        <authorList>
            <person name="Juszczyk A."/>
            <person name="Kowalczyk A."/>
            <person name="Was K."/>
            <person name="Kosowicz W."/>
            <person name="Budzyn A."/>
            <person name="Latowski D."/>
        </authorList>
    </citation>
    <scope>NUCLEOTIDE SEQUENCE</scope>
    <source>
        <strain evidence="2">As8PL</strain>
        <plasmid evidence="2">unnamed</plasmid>
    </source>
</reference>
<feature type="transmembrane region" description="Helical" evidence="1">
    <location>
        <begin position="12"/>
        <end position="31"/>
    </location>
</feature>
<keyword evidence="2" id="KW-0614">Plasmid</keyword>
<dbReference type="RefSeq" id="WP_368502675.1">
    <property type="nucleotide sequence ID" value="NZ_CP162550.1"/>
</dbReference>
<keyword evidence="1" id="KW-1133">Transmembrane helix</keyword>
<feature type="transmembrane region" description="Helical" evidence="1">
    <location>
        <begin position="113"/>
        <end position="131"/>
    </location>
</feature>
<accession>A0AB39BMX0</accession>
<dbReference type="EMBL" id="CP162550">
    <property type="protein sequence ID" value="XDI35057.1"/>
    <property type="molecule type" value="Genomic_DNA"/>
</dbReference>
<feature type="transmembrane region" description="Helical" evidence="1">
    <location>
        <begin position="88"/>
        <end position="107"/>
    </location>
</feature>
<gene>
    <name evidence="2" type="ORF">AB3N04_00845</name>
</gene>
<name>A0AB39BMX0_9BACI</name>
<dbReference type="AlphaFoldDB" id="A0AB39BMX0"/>
<keyword evidence="1" id="KW-0812">Transmembrane</keyword>
<feature type="transmembrane region" description="Helical" evidence="1">
    <location>
        <begin position="257"/>
        <end position="277"/>
    </location>
</feature>
<keyword evidence="1" id="KW-0472">Membrane</keyword>
<geneLocation type="plasmid" evidence="2">
    <name>unnamed</name>
</geneLocation>
<evidence type="ECO:0008006" key="3">
    <source>
        <dbReference type="Google" id="ProtNLM"/>
    </source>
</evidence>